<comment type="caution">
    <text evidence="2">The sequence shown here is derived from an EMBL/GenBank/DDBJ whole genome shotgun (WGS) entry which is preliminary data.</text>
</comment>
<dbReference type="STRING" id="133383.A0A1R0H405"/>
<name>A0A1R0H405_9FUNG</name>
<feature type="compositionally biased region" description="Basic and acidic residues" evidence="1">
    <location>
        <begin position="18"/>
        <end position="31"/>
    </location>
</feature>
<protein>
    <submittedName>
        <fullName evidence="2">Uncharacterized protein</fullName>
    </submittedName>
</protein>
<dbReference type="EMBL" id="LSSL01000725">
    <property type="protein sequence ID" value="OLY83854.1"/>
    <property type="molecule type" value="Genomic_DNA"/>
</dbReference>
<sequence>MTVKKPTSLAELKKRQKELKSLSDSRSKRSLPDGSNSFSESKRVKGRDKGFKPPKEELDYNGIREGNGKTLAYTNPFYKKDYSNQIPASPFEVLSKLEADTSGNHEDEGDLQEAEFSEGVVENSEDFVGGEITKIIDIDEEIEYEERSSDEEEGFESDIDPSLYVYKKSNPNMALEDSEKHSLRKMRNEKAKYANVDKKRFIGTKEASQTIAKLEPKIKESEKIFLGGKILSKTIEFRDGAMEWAIAEQVSMRFPTKTPNLEILADENSLLSESSLLGNKGQDSNHRDFFDSLITFQYEAKVDIREVDEAREEYIESLISLVHLQKANPKKYKTFYSLSGNLIVFATREEYTSELKLSKSGQSSIRKQIQTMVIVKTSNGLRKKLDSLVSDISNQDLGSGKYSGGSEDYCAGARNRETGCSPDRGQVSVQGLFTCPAKDQPLSSNSCAGNGWID</sequence>
<evidence type="ECO:0000256" key="1">
    <source>
        <dbReference type="SAM" id="MobiDB-lite"/>
    </source>
</evidence>
<evidence type="ECO:0000313" key="2">
    <source>
        <dbReference type="EMBL" id="OLY83854.1"/>
    </source>
</evidence>
<organism evidence="2 3">
    <name type="scientific">Smittium mucronatum</name>
    <dbReference type="NCBI Taxonomy" id="133383"/>
    <lineage>
        <taxon>Eukaryota</taxon>
        <taxon>Fungi</taxon>
        <taxon>Fungi incertae sedis</taxon>
        <taxon>Zoopagomycota</taxon>
        <taxon>Kickxellomycotina</taxon>
        <taxon>Harpellomycetes</taxon>
        <taxon>Harpellales</taxon>
        <taxon>Legeriomycetaceae</taxon>
        <taxon>Smittium</taxon>
    </lineage>
</organism>
<keyword evidence="3" id="KW-1185">Reference proteome</keyword>
<gene>
    <name evidence="2" type="ORF">AYI68_g1994</name>
</gene>
<dbReference type="OrthoDB" id="10351754at2759"/>
<feature type="region of interest" description="Disordered" evidence="1">
    <location>
        <begin position="97"/>
        <end position="123"/>
    </location>
</feature>
<dbReference type="AlphaFoldDB" id="A0A1R0H405"/>
<accession>A0A1R0H405</accession>
<evidence type="ECO:0000313" key="3">
    <source>
        <dbReference type="Proteomes" id="UP000187455"/>
    </source>
</evidence>
<feature type="compositionally biased region" description="Basic and acidic residues" evidence="1">
    <location>
        <begin position="40"/>
        <end position="58"/>
    </location>
</feature>
<feature type="compositionally biased region" description="Acidic residues" evidence="1">
    <location>
        <begin position="107"/>
        <end position="116"/>
    </location>
</feature>
<feature type="region of interest" description="Disordered" evidence="1">
    <location>
        <begin position="1"/>
        <end position="69"/>
    </location>
</feature>
<feature type="compositionally biased region" description="Basic and acidic residues" evidence="1">
    <location>
        <begin position="97"/>
        <end position="106"/>
    </location>
</feature>
<dbReference type="Proteomes" id="UP000187455">
    <property type="component" value="Unassembled WGS sequence"/>
</dbReference>
<proteinExistence type="predicted"/>
<reference evidence="2 3" key="1">
    <citation type="journal article" date="2016" name="Mol. Biol. Evol.">
        <title>Genome-Wide Survey of Gut Fungi (Harpellales) Reveals the First Horizontally Transferred Ubiquitin Gene from a Mosquito Host.</title>
        <authorList>
            <person name="Wang Y."/>
            <person name="White M.M."/>
            <person name="Kvist S."/>
            <person name="Moncalvo J.M."/>
        </authorList>
    </citation>
    <scope>NUCLEOTIDE SEQUENCE [LARGE SCALE GENOMIC DNA]</scope>
    <source>
        <strain evidence="2 3">ALG-7-W6</strain>
    </source>
</reference>